<evidence type="ECO:0000313" key="2">
    <source>
        <dbReference type="EMBL" id="CAJ54940.1"/>
    </source>
</evidence>
<dbReference type="HOGENOM" id="CLU_105899_2_2_7"/>
<dbReference type="KEGG" id="lip:LI0886"/>
<evidence type="ECO:0000256" key="1">
    <source>
        <dbReference type="ARBA" id="ARBA00014426"/>
    </source>
</evidence>
<sequence>MLTIEHLTYLAQLAKLNTSSETLKKFNDEYKDILHDIEKLVQVETTNIPALYNPSTIMQDNKRNDIPIPTPNPREFLTNSPEANEKFFVVPRIV</sequence>
<evidence type="ECO:0000313" key="3">
    <source>
        <dbReference type="Proteomes" id="UP000002430"/>
    </source>
</evidence>
<proteinExistence type="predicted"/>
<accession>Q1MPY7</accession>
<keyword evidence="3" id="KW-1185">Reference proteome</keyword>
<dbReference type="SUPFAM" id="SSF141000">
    <property type="entry name" value="Glu-tRNAGln amidotransferase C subunit"/>
    <property type="match status" value="1"/>
</dbReference>
<dbReference type="STRING" id="363253.LI0886"/>
<feature type="non-terminal residue" evidence="2">
    <location>
        <position position="1"/>
    </location>
</feature>
<dbReference type="InterPro" id="IPR036113">
    <property type="entry name" value="Asp/Glu-ADT_sf_sub_c"/>
</dbReference>
<name>Q1MPY7_LAWIP</name>
<dbReference type="Pfam" id="PF02686">
    <property type="entry name" value="GatC"/>
    <property type="match status" value="1"/>
</dbReference>
<dbReference type="OrthoDB" id="9813938at2"/>
<dbReference type="RefSeq" id="WP_011526969.1">
    <property type="nucleotide sequence ID" value="NC_008011.1"/>
</dbReference>
<dbReference type="eggNOG" id="COG0721">
    <property type="taxonomic scope" value="Bacteria"/>
</dbReference>
<dbReference type="GO" id="GO:0006450">
    <property type="term" value="P:regulation of translational fidelity"/>
    <property type="evidence" value="ECO:0007669"/>
    <property type="project" value="InterPro"/>
</dbReference>
<dbReference type="NCBIfam" id="TIGR00135">
    <property type="entry name" value="gatC"/>
    <property type="match status" value="1"/>
</dbReference>
<organism evidence="2 3">
    <name type="scientific">Lawsonia intracellularis (strain PHE/MN1-00)</name>
    <dbReference type="NCBI Taxonomy" id="363253"/>
    <lineage>
        <taxon>Bacteria</taxon>
        <taxon>Pseudomonadati</taxon>
        <taxon>Thermodesulfobacteriota</taxon>
        <taxon>Desulfovibrionia</taxon>
        <taxon>Desulfovibrionales</taxon>
        <taxon>Desulfovibrionaceae</taxon>
        <taxon>Lawsonia</taxon>
    </lineage>
</organism>
<dbReference type="InterPro" id="IPR003837">
    <property type="entry name" value="GatC"/>
</dbReference>
<feature type="non-terminal residue" evidence="2">
    <location>
        <position position="94"/>
    </location>
</feature>
<dbReference type="EMBL" id="AM180252">
    <property type="protein sequence ID" value="CAJ54940.1"/>
    <property type="molecule type" value="Genomic_DNA"/>
</dbReference>
<protein>
    <recommendedName>
        <fullName evidence="1">Glutamyl-tRNA(Gln) amidotransferase subunit C</fullName>
    </recommendedName>
</protein>
<dbReference type="Proteomes" id="UP000002430">
    <property type="component" value="Chromosome"/>
</dbReference>
<gene>
    <name evidence="2" type="ordered locus">LI0886</name>
</gene>
<dbReference type="AlphaFoldDB" id="Q1MPY7"/>
<reference evidence="2 3" key="1">
    <citation type="submission" date="2005-11" db="EMBL/GenBank/DDBJ databases">
        <title>The complete genome sequence of Lawsonia intracellularis: the causative agent of proliferative enteropathy.</title>
        <authorList>
            <person name="Kaur K."/>
            <person name="Zhang Q."/>
            <person name="Beckler D."/>
            <person name="Munir S."/>
            <person name="Li L."/>
            <person name="Kinsley K."/>
            <person name="Herron L."/>
            <person name="Peterson A."/>
            <person name="May B."/>
            <person name="Singh S."/>
            <person name="Gebhart C."/>
            <person name="Kapur V."/>
        </authorList>
    </citation>
    <scope>NUCLEOTIDE SEQUENCE [LARGE SCALE GENOMIC DNA]</scope>
    <source>
        <strain evidence="2 3">PHE/MN1-00</strain>
    </source>
</reference>